<dbReference type="InterPro" id="IPR027814">
    <property type="entry name" value="DUF4562"/>
</dbReference>
<dbReference type="OrthoDB" id="6140842at2759"/>
<organism evidence="1">
    <name type="scientific">Capitella teleta</name>
    <name type="common">Polychaete worm</name>
    <dbReference type="NCBI Taxonomy" id="283909"/>
    <lineage>
        <taxon>Eukaryota</taxon>
        <taxon>Metazoa</taxon>
        <taxon>Spiralia</taxon>
        <taxon>Lophotrochozoa</taxon>
        <taxon>Annelida</taxon>
        <taxon>Polychaeta</taxon>
        <taxon>Sedentaria</taxon>
        <taxon>Scolecida</taxon>
        <taxon>Capitellidae</taxon>
        <taxon>Capitella</taxon>
    </lineage>
</organism>
<evidence type="ECO:0000313" key="2">
    <source>
        <dbReference type="EnsemblMetazoa" id="CapteP226166"/>
    </source>
</evidence>
<protein>
    <submittedName>
        <fullName evidence="1 2">Uncharacterized protein</fullName>
    </submittedName>
</protein>
<dbReference type="HOGENOM" id="CLU_1200830_0_0_1"/>
<dbReference type="EMBL" id="KB311643">
    <property type="protein sequence ID" value="ELT88885.1"/>
    <property type="molecule type" value="Genomic_DNA"/>
</dbReference>
<dbReference type="Proteomes" id="UP000014760">
    <property type="component" value="Unassembled WGS sequence"/>
</dbReference>
<name>R7T658_CAPTE</name>
<dbReference type="PANTHER" id="PTHR34833:SF1">
    <property type="entry name" value="GENE, 17359-RELATED"/>
    <property type="match status" value="1"/>
</dbReference>
<sequence>MTVSMRGYFNVNNNNHLRCSTSPGEKMGRGQMIFTGPDGLRDHRVTVSHEPPRFIGETTKSPEETGDVNYLWRASRGMHPARPRSQCAGEIGWSVLLQSNDDYNETRRSGTQIHLRAGSVFLLVKVNMKYCMDFLSDVISSWANLGRPLKTRTLTIISMPGTLGPEDDASQIMNVYNYQPHHQNRPNILPVRSSSSAKPHCNLTTLPYSRKFNNSNNWISFTYNYLVLDHL</sequence>
<dbReference type="EnsemblMetazoa" id="CapteT226166">
    <property type="protein sequence ID" value="CapteP226166"/>
    <property type="gene ID" value="CapteG226166"/>
</dbReference>
<dbReference type="Pfam" id="PF15123">
    <property type="entry name" value="DUF4562"/>
    <property type="match status" value="1"/>
</dbReference>
<dbReference type="EMBL" id="AMQN01015140">
    <property type="status" value="NOT_ANNOTATED_CDS"/>
    <property type="molecule type" value="Genomic_DNA"/>
</dbReference>
<evidence type="ECO:0000313" key="1">
    <source>
        <dbReference type="EMBL" id="ELT88885.1"/>
    </source>
</evidence>
<reference evidence="3" key="1">
    <citation type="submission" date="2012-12" db="EMBL/GenBank/DDBJ databases">
        <authorList>
            <person name="Hellsten U."/>
            <person name="Grimwood J."/>
            <person name="Chapman J.A."/>
            <person name="Shapiro H."/>
            <person name="Aerts A."/>
            <person name="Otillar R.P."/>
            <person name="Terry A.Y."/>
            <person name="Boore J.L."/>
            <person name="Simakov O."/>
            <person name="Marletaz F."/>
            <person name="Cho S.-J."/>
            <person name="Edsinger-Gonzales E."/>
            <person name="Havlak P."/>
            <person name="Kuo D.-H."/>
            <person name="Larsson T."/>
            <person name="Lv J."/>
            <person name="Arendt D."/>
            <person name="Savage R."/>
            <person name="Osoegawa K."/>
            <person name="de Jong P."/>
            <person name="Lindberg D.R."/>
            <person name="Seaver E.C."/>
            <person name="Weisblat D.A."/>
            <person name="Putnam N.H."/>
            <person name="Grigoriev I.V."/>
            <person name="Rokhsar D.S."/>
        </authorList>
    </citation>
    <scope>NUCLEOTIDE SEQUENCE</scope>
    <source>
        <strain evidence="3">I ESC-2004</strain>
    </source>
</reference>
<proteinExistence type="predicted"/>
<gene>
    <name evidence="1" type="ORF">CAPTEDRAFT_226166</name>
</gene>
<reference evidence="1 3" key="2">
    <citation type="journal article" date="2013" name="Nature">
        <title>Insights into bilaterian evolution from three spiralian genomes.</title>
        <authorList>
            <person name="Simakov O."/>
            <person name="Marletaz F."/>
            <person name="Cho S.J."/>
            <person name="Edsinger-Gonzales E."/>
            <person name="Havlak P."/>
            <person name="Hellsten U."/>
            <person name="Kuo D.H."/>
            <person name="Larsson T."/>
            <person name="Lv J."/>
            <person name="Arendt D."/>
            <person name="Savage R."/>
            <person name="Osoegawa K."/>
            <person name="de Jong P."/>
            <person name="Grimwood J."/>
            <person name="Chapman J.A."/>
            <person name="Shapiro H."/>
            <person name="Aerts A."/>
            <person name="Otillar R.P."/>
            <person name="Terry A.Y."/>
            <person name="Boore J.L."/>
            <person name="Grigoriev I.V."/>
            <person name="Lindberg D.R."/>
            <person name="Seaver E.C."/>
            <person name="Weisblat D.A."/>
            <person name="Putnam N.H."/>
            <person name="Rokhsar D.S."/>
        </authorList>
    </citation>
    <scope>NUCLEOTIDE SEQUENCE</scope>
    <source>
        <strain evidence="1 3">I ESC-2004</strain>
    </source>
</reference>
<dbReference type="PANTHER" id="PTHR34833">
    <property type="entry name" value="GENE, 17359-RELATED"/>
    <property type="match status" value="1"/>
</dbReference>
<evidence type="ECO:0000313" key="3">
    <source>
        <dbReference type="Proteomes" id="UP000014760"/>
    </source>
</evidence>
<dbReference type="EMBL" id="AMQN01015139">
    <property type="status" value="NOT_ANNOTATED_CDS"/>
    <property type="molecule type" value="Genomic_DNA"/>
</dbReference>
<keyword evidence="3" id="KW-1185">Reference proteome</keyword>
<dbReference type="AlphaFoldDB" id="R7T658"/>
<reference evidence="2" key="3">
    <citation type="submission" date="2015-06" db="UniProtKB">
        <authorList>
            <consortium name="EnsemblMetazoa"/>
        </authorList>
    </citation>
    <scope>IDENTIFICATION</scope>
</reference>
<accession>R7T658</accession>